<evidence type="ECO:0000256" key="3">
    <source>
        <dbReference type="ARBA" id="ARBA00022553"/>
    </source>
</evidence>
<evidence type="ECO:0000313" key="9">
    <source>
        <dbReference type="EMBL" id="SMY08481.1"/>
    </source>
</evidence>
<dbReference type="Pfam" id="PF07568">
    <property type="entry name" value="HisKA_2"/>
    <property type="match status" value="1"/>
</dbReference>
<evidence type="ECO:0000256" key="7">
    <source>
        <dbReference type="ARBA" id="ARBA00022840"/>
    </source>
</evidence>
<dbReference type="RefSeq" id="WP_093992640.1">
    <property type="nucleotide sequence ID" value="NZ_FXZK01000004.1"/>
</dbReference>
<dbReference type="SMART" id="SM00911">
    <property type="entry name" value="HWE_HK"/>
    <property type="match status" value="1"/>
</dbReference>
<dbReference type="Gene3D" id="3.30.565.10">
    <property type="entry name" value="Histidine kinase-like ATPase, C-terminal domain"/>
    <property type="match status" value="1"/>
</dbReference>
<dbReference type="GO" id="GO:0005524">
    <property type="term" value="F:ATP binding"/>
    <property type="evidence" value="ECO:0007669"/>
    <property type="project" value="UniProtKB-KW"/>
</dbReference>
<dbReference type="EMBL" id="FXZK01000004">
    <property type="protein sequence ID" value="SMY08481.1"/>
    <property type="molecule type" value="Genomic_DNA"/>
</dbReference>
<sequence>MTTLNEAQIADLALSAHPMATLVVDLDGAVLYSNAAARNAFGLTQDGAGAAGSIEGWGLRRMPLPELLRAAAISSNWIPAIFYRGDEAVHARARGMRAKGGGAPLVLITSVADATTQFQLHAKQIRELNMQVALYQKKSMELEESVAVSKVLERELVHRVKNNLAVVSALLNQQARSSGDEIVTDALKSAASRIKSIAVVHDVLDRNQQTEVVNVADLVVQLAAGIRTTLCPPRIALVTETQMAVVHVDVALPLALLVNELVTSAITHAFVGRPRGRILVTSAVEGTEVEIRVADDGVGHPSGAKGAPREPRLVAALVDQIGGSIDRVTGDGTEWVLRFPSDPQRAYSSPM</sequence>
<keyword evidence="7" id="KW-0067">ATP-binding</keyword>
<dbReference type="GO" id="GO:0004673">
    <property type="term" value="F:protein histidine kinase activity"/>
    <property type="evidence" value="ECO:0007669"/>
    <property type="project" value="UniProtKB-EC"/>
</dbReference>
<dbReference type="Proteomes" id="UP000201613">
    <property type="component" value="Unassembled WGS sequence"/>
</dbReference>
<accession>A0A238LFS3</accession>
<proteinExistence type="predicted"/>
<protein>
    <recommendedName>
        <fullName evidence="2">histidine kinase</fullName>
        <ecNumber evidence="2">2.7.13.3</ecNumber>
    </recommendedName>
</protein>
<gene>
    <name evidence="9" type="primary">pdtaS_1</name>
    <name evidence="9" type="ORF">LOM8899_02633</name>
</gene>
<evidence type="ECO:0000256" key="6">
    <source>
        <dbReference type="ARBA" id="ARBA00022777"/>
    </source>
</evidence>
<dbReference type="PANTHER" id="PTHR41523:SF8">
    <property type="entry name" value="ETHYLENE RESPONSE SENSOR PROTEIN"/>
    <property type="match status" value="1"/>
</dbReference>
<keyword evidence="4 9" id="KW-0808">Transferase</keyword>
<evidence type="ECO:0000313" key="10">
    <source>
        <dbReference type="Proteomes" id="UP000201613"/>
    </source>
</evidence>
<dbReference type="InterPro" id="IPR011495">
    <property type="entry name" value="Sig_transdc_His_kin_sub2_dim/P"/>
</dbReference>
<feature type="domain" description="Signal transduction histidine kinase HWE region" evidence="8">
    <location>
        <begin position="155"/>
        <end position="241"/>
    </location>
</feature>
<dbReference type="AlphaFoldDB" id="A0A238LFS3"/>
<dbReference type="Gene3D" id="3.30.450.20">
    <property type="entry name" value="PAS domain"/>
    <property type="match status" value="1"/>
</dbReference>
<evidence type="ECO:0000259" key="8">
    <source>
        <dbReference type="SMART" id="SM00911"/>
    </source>
</evidence>
<name>A0A238LFS3_9RHOB</name>
<keyword evidence="3" id="KW-0597">Phosphoprotein</keyword>
<keyword evidence="5" id="KW-0547">Nucleotide-binding</keyword>
<reference evidence="9 10" key="1">
    <citation type="submission" date="2017-05" db="EMBL/GenBank/DDBJ databases">
        <authorList>
            <person name="Song R."/>
            <person name="Chenine A.L."/>
            <person name="Ruprecht R.M."/>
        </authorList>
    </citation>
    <scope>NUCLEOTIDE SEQUENCE [LARGE SCALE GENOMIC DNA]</scope>
    <source>
        <strain evidence="9 10">CECT 8899</strain>
    </source>
</reference>
<evidence type="ECO:0000256" key="2">
    <source>
        <dbReference type="ARBA" id="ARBA00012438"/>
    </source>
</evidence>
<evidence type="ECO:0000256" key="4">
    <source>
        <dbReference type="ARBA" id="ARBA00022679"/>
    </source>
</evidence>
<keyword evidence="6 9" id="KW-0418">Kinase</keyword>
<evidence type="ECO:0000256" key="1">
    <source>
        <dbReference type="ARBA" id="ARBA00000085"/>
    </source>
</evidence>
<dbReference type="PANTHER" id="PTHR41523">
    <property type="entry name" value="TWO-COMPONENT SYSTEM SENSOR PROTEIN"/>
    <property type="match status" value="1"/>
</dbReference>
<dbReference type="InterPro" id="IPR036890">
    <property type="entry name" value="HATPase_C_sf"/>
</dbReference>
<dbReference type="EC" id="2.7.13.3" evidence="2"/>
<organism evidence="9 10">
    <name type="scientific">Flavimaricola marinus</name>
    <dbReference type="NCBI Taxonomy" id="1819565"/>
    <lineage>
        <taxon>Bacteria</taxon>
        <taxon>Pseudomonadati</taxon>
        <taxon>Pseudomonadota</taxon>
        <taxon>Alphaproteobacteria</taxon>
        <taxon>Rhodobacterales</taxon>
        <taxon>Paracoccaceae</taxon>
        <taxon>Flavimaricola</taxon>
    </lineage>
</organism>
<dbReference type="InterPro" id="IPR011102">
    <property type="entry name" value="Sig_transdc_His_kinase_HWE"/>
</dbReference>
<dbReference type="SUPFAM" id="SSF55874">
    <property type="entry name" value="ATPase domain of HSP90 chaperone/DNA topoisomerase II/histidine kinase"/>
    <property type="match status" value="1"/>
</dbReference>
<keyword evidence="10" id="KW-1185">Reference proteome</keyword>
<dbReference type="OrthoDB" id="489241at2"/>
<evidence type="ECO:0000256" key="5">
    <source>
        <dbReference type="ARBA" id="ARBA00022741"/>
    </source>
</evidence>
<comment type="catalytic activity">
    <reaction evidence="1">
        <text>ATP + protein L-histidine = ADP + protein N-phospho-L-histidine.</text>
        <dbReference type="EC" id="2.7.13.3"/>
    </reaction>
</comment>